<sequence>MSNLVKLQKYLSLKYYQYEVTTAIYILEPWEKCCINTLVATGLCLSLYTSFIYIPEYTKSFFRLVFP</sequence>
<gene>
    <name evidence="1" type="ORF">DSO57_1010633</name>
</gene>
<accession>A0ACC2S8E5</accession>
<organism evidence="1 2">
    <name type="scientific">Entomophthora muscae</name>
    <dbReference type="NCBI Taxonomy" id="34485"/>
    <lineage>
        <taxon>Eukaryota</taxon>
        <taxon>Fungi</taxon>
        <taxon>Fungi incertae sedis</taxon>
        <taxon>Zoopagomycota</taxon>
        <taxon>Entomophthoromycotina</taxon>
        <taxon>Entomophthoromycetes</taxon>
        <taxon>Entomophthorales</taxon>
        <taxon>Entomophthoraceae</taxon>
        <taxon>Entomophthora</taxon>
    </lineage>
</organism>
<dbReference type="Proteomes" id="UP001165960">
    <property type="component" value="Unassembled WGS sequence"/>
</dbReference>
<proteinExistence type="predicted"/>
<dbReference type="EMBL" id="QTSX02005715">
    <property type="protein sequence ID" value="KAJ9058609.1"/>
    <property type="molecule type" value="Genomic_DNA"/>
</dbReference>
<reference evidence="1" key="1">
    <citation type="submission" date="2022-04" db="EMBL/GenBank/DDBJ databases">
        <title>Genome of the entomopathogenic fungus Entomophthora muscae.</title>
        <authorList>
            <person name="Elya C."/>
            <person name="Lovett B.R."/>
            <person name="Lee E."/>
            <person name="Macias A.M."/>
            <person name="Hajek A.E."/>
            <person name="De Bivort B.L."/>
            <person name="Kasson M.T."/>
            <person name="De Fine Licht H.H."/>
            <person name="Stajich J.E."/>
        </authorList>
    </citation>
    <scope>NUCLEOTIDE SEQUENCE</scope>
    <source>
        <strain evidence="1">Berkeley</strain>
    </source>
</reference>
<protein>
    <submittedName>
        <fullName evidence="1">Uncharacterized protein</fullName>
    </submittedName>
</protein>
<name>A0ACC2S8E5_9FUNG</name>
<evidence type="ECO:0000313" key="2">
    <source>
        <dbReference type="Proteomes" id="UP001165960"/>
    </source>
</evidence>
<evidence type="ECO:0000313" key="1">
    <source>
        <dbReference type="EMBL" id="KAJ9058609.1"/>
    </source>
</evidence>
<comment type="caution">
    <text evidence="1">The sequence shown here is derived from an EMBL/GenBank/DDBJ whole genome shotgun (WGS) entry which is preliminary data.</text>
</comment>
<keyword evidence="2" id="KW-1185">Reference proteome</keyword>